<dbReference type="InterPro" id="IPR002053">
    <property type="entry name" value="Glyco_hydro_25"/>
</dbReference>
<dbReference type="KEGG" id="ntp:CRH09_27160"/>
<dbReference type="PROSITE" id="PS51904">
    <property type="entry name" value="GLYCOSYL_HYDROL_F25_2"/>
    <property type="match status" value="1"/>
</dbReference>
<evidence type="ECO:0000313" key="12">
    <source>
        <dbReference type="EMBL" id="ATL69308.1"/>
    </source>
</evidence>
<dbReference type="GO" id="GO:0005576">
    <property type="term" value="C:extracellular region"/>
    <property type="evidence" value="ECO:0007669"/>
    <property type="project" value="UniProtKB-SubCell"/>
</dbReference>
<keyword evidence="10" id="KW-0326">Glycosidase</keyword>
<organism evidence="12 13">
    <name type="scientific">Nocardia terpenica</name>
    <dbReference type="NCBI Taxonomy" id="455432"/>
    <lineage>
        <taxon>Bacteria</taxon>
        <taxon>Bacillati</taxon>
        <taxon>Actinomycetota</taxon>
        <taxon>Actinomycetes</taxon>
        <taxon>Mycobacteriales</taxon>
        <taxon>Nocardiaceae</taxon>
        <taxon>Nocardia</taxon>
    </lineage>
</organism>
<comment type="function">
    <text evidence="11">This enzyme has both lysozyme (acetylmuramidase) and diacetylmuramidase activities.</text>
</comment>
<proteinExistence type="inferred from homology"/>
<comment type="subcellular location">
    <subcellularLocation>
        <location evidence="2">Secreted</location>
    </subcellularLocation>
</comment>
<keyword evidence="7" id="KW-0081">Bacteriolytic enzyme</keyword>
<comment type="similarity">
    <text evidence="3">Belongs to the glycosyl hydrolase 25 family.</text>
</comment>
<evidence type="ECO:0000256" key="6">
    <source>
        <dbReference type="ARBA" id="ARBA00022529"/>
    </source>
</evidence>
<reference evidence="12 13" key="1">
    <citation type="submission" date="2017-10" db="EMBL/GenBank/DDBJ databases">
        <title>Comparative genomics between pathogenic Norcardia.</title>
        <authorList>
            <person name="Zeng L."/>
        </authorList>
    </citation>
    <scope>NUCLEOTIDE SEQUENCE [LARGE SCALE GENOMIC DNA]</scope>
    <source>
        <strain evidence="12 13">NC_YFY_NT001</strain>
    </source>
</reference>
<protein>
    <recommendedName>
        <fullName evidence="4">lysozyme</fullName>
        <ecNumber evidence="4">3.2.1.17</ecNumber>
    </recommendedName>
</protein>
<gene>
    <name evidence="12" type="ORF">CRH09_27160</name>
</gene>
<dbReference type="GO" id="GO:0003796">
    <property type="term" value="F:lysozyme activity"/>
    <property type="evidence" value="ECO:0007669"/>
    <property type="project" value="UniProtKB-EC"/>
</dbReference>
<evidence type="ECO:0000313" key="13">
    <source>
        <dbReference type="Proteomes" id="UP000221961"/>
    </source>
</evidence>
<dbReference type="Pfam" id="PF01183">
    <property type="entry name" value="Glyco_hydro_25"/>
    <property type="match status" value="1"/>
</dbReference>
<keyword evidence="8 12" id="KW-0378">Hydrolase</keyword>
<dbReference type="Gene3D" id="3.20.20.80">
    <property type="entry name" value="Glycosidases"/>
    <property type="match status" value="1"/>
</dbReference>
<evidence type="ECO:0000256" key="11">
    <source>
        <dbReference type="ARBA" id="ARBA00055588"/>
    </source>
</evidence>
<dbReference type="PANTHER" id="PTHR34135:SF2">
    <property type="entry name" value="LYSOZYME"/>
    <property type="match status" value="1"/>
</dbReference>
<dbReference type="EMBL" id="CP023778">
    <property type="protein sequence ID" value="ATL69308.1"/>
    <property type="molecule type" value="Genomic_DNA"/>
</dbReference>
<evidence type="ECO:0000256" key="1">
    <source>
        <dbReference type="ARBA" id="ARBA00000632"/>
    </source>
</evidence>
<evidence type="ECO:0000256" key="9">
    <source>
        <dbReference type="ARBA" id="ARBA00023157"/>
    </source>
</evidence>
<dbReference type="InterPro" id="IPR017853">
    <property type="entry name" value="GH"/>
</dbReference>
<dbReference type="GeneID" id="88360986"/>
<dbReference type="SUPFAM" id="SSF51445">
    <property type="entry name" value="(Trans)glycosidases"/>
    <property type="match status" value="1"/>
</dbReference>
<evidence type="ECO:0000256" key="4">
    <source>
        <dbReference type="ARBA" id="ARBA00012732"/>
    </source>
</evidence>
<dbReference type="GO" id="GO:0042742">
    <property type="term" value="P:defense response to bacterium"/>
    <property type="evidence" value="ECO:0007669"/>
    <property type="project" value="UniProtKB-KW"/>
</dbReference>
<dbReference type="SMART" id="SM00641">
    <property type="entry name" value="Glyco_25"/>
    <property type="match status" value="1"/>
</dbReference>
<evidence type="ECO:0000256" key="8">
    <source>
        <dbReference type="ARBA" id="ARBA00022801"/>
    </source>
</evidence>
<dbReference type="InterPro" id="IPR018077">
    <property type="entry name" value="Glyco_hydro_fam25_subgr"/>
</dbReference>
<evidence type="ECO:0000256" key="10">
    <source>
        <dbReference type="ARBA" id="ARBA00023295"/>
    </source>
</evidence>
<dbReference type="Proteomes" id="UP000221961">
    <property type="component" value="Chromosome"/>
</dbReference>
<evidence type="ECO:0000256" key="2">
    <source>
        <dbReference type="ARBA" id="ARBA00004613"/>
    </source>
</evidence>
<dbReference type="PANTHER" id="PTHR34135">
    <property type="entry name" value="LYSOZYME"/>
    <property type="match status" value="1"/>
</dbReference>
<dbReference type="FunFam" id="3.20.20.80:FF:000060">
    <property type="entry name" value="Lysozyme M1"/>
    <property type="match status" value="1"/>
</dbReference>
<dbReference type="GO" id="GO:0009253">
    <property type="term" value="P:peptidoglycan catabolic process"/>
    <property type="evidence" value="ECO:0007669"/>
    <property type="project" value="InterPro"/>
</dbReference>
<keyword evidence="6" id="KW-0929">Antimicrobial</keyword>
<keyword evidence="5" id="KW-0964">Secreted</keyword>
<name>A0A291RPV9_9NOCA</name>
<dbReference type="RefSeq" id="WP_098696342.1">
    <property type="nucleotide sequence ID" value="NZ_CP023778.1"/>
</dbReference>
<keyword evidence="9" id="KW-1015">Disulfide bond</keyword>
<dbReference type="AlphaFoldDB" id="A0A291RPV9"/>
<accession>A0A291RPV9</accession>
<dbReference type="GO" id="GO:0016052">
    <property type="term" value="P:carbohydrate catabolic process"/>
    <property type="evidence" value="ECO:0007669"/>
    <property type="project" value="TreeGrafter"/>
</dbReference>
<evidence type="ECO:0000256" key="3">
    <source>
        <dbReference type="ARBA" id="ARBA00010646"/>
    </source>
</evidence>
<sequence>MAEVRVVSHAARRGWFRVCVGLLTTGIALPGMSPTADAADAPPLGISVTSETGDIDWEAAKANGISFAYIEDTVGKENSNPSFGTQYNGAANAGLIRGAWHVAHPDESSGADQANFFVSNGGNWGNGDEITLPGAVDLEAGPKNKCWHLSKSAMVDWIEGFSNAYHEMTARYPVIYTRTDWWKDCTGNTGKFGRNPLWIASYTTGSSPEPLPGRWSHQAIWEYADSGSNPGRQERFNGSLDDLERFANG</sequence>
<dbReference type="GO" id="GO:0031640">
    <property type="term" value="P:killing of cells of another organism"/>
    <property type="evidence" value="ECO:0007669"/>
    <property type="project" value="UniProtKB-KW"/>
</dbReference>
<dbReference type="EC" id="3.2.1.17" evidence="4"/>
<evidence type="ECO:0000256" key="5">
    <source>
        <dbReference type="ARBA" id="ARBA00022525"/>
    </source>
</evidence>
<dbReference type="GO" id="GO:0016998">
    <property type="term" value="P:cell wall macromolecule catabolic process"/>
    <property type="evidence" value="ECO:0007669"/>
    <property type="project" value="InterPro"/>
</dbReference>
<evidence type="ECO:0000256" key="7">
    <source>
        <dbReference type="ARBA" id="ARBA00022638"/>
    </source>
</evidence>
<comment type="catalytic activity">
    <reaction evidence="1">
        <text>Hydrolysis of (1-&gt;4)-beta-linkages between N-acetylmuramic acid and N-acetyl-D-glucosamine residues in a peptidoglycan and between N-acetyl-D-glucosamine residues in chitodextrins.</text>
        <dbReference type="EC" id="3.2.1.17"/>
    </reaction>
</comment>